<comment type="caution">
    <text evidence="1">The sequence shown here is derived from an EMBL/GenBank/DDBJ whole genome shotgun (WGS) entry which is preliminary data.</text>
</comment>
<dbReference type="AlphaFoldDB" id="A0A8J6JEI9"/>
<reference evidence="1" key="1">
    <citation type="submission" date="2020-08" db="EMBL/GenBank/DDBJ databases">
        <title>Genome public.</title>
        <authorList>
            <person name="Liu C."/>
            <person name="Sun Q."/>
        </authorList>
    </citation>
    <scope>NUCLEOTIDE SEQUENCE</scope>
    <source>
        <strain evidence="1">NSJ-51</strain>
    </source>
</reference>
<evidence type="ECO:0000313" key="2">
    <source>
        <dbReference type="Proteomes" id="UP000661435"/>
    </source>
</evidence>
<evidence type="ECO:0000313" key="1">
    <source>
        <dbReference type="EMBL" id="MBC5733779.1"/>
    </source>
</evidence>
<keyword evidence="2" id="KW-1185">Reference proteome</keyword>
<sequence length="95" mass="10261">MRAYSGGTPFGEIAVLNGKLAAACRERLLPRAGETLLPRQAEWLFLPQNCRRIEAGLAPFGYEIGDARHFCLPSLPCPETVPLGAGGQPHRAFEG</sequence>
<proteinExistence type="predicted"/>
<accession>A0A8J6JEI9</accession>
<protein>
    <submittedName>
        <fullName evidence="1">Uncharacterized protein</fullName>
    </submittedName>
</protein>
<dbReference type="EMBL" id="JACOPP010000009">
    <property type="protein sequence ID" value="MBC5733779.1"/>
    <property type="molecule type" value="Genomic_DNA"/>
</dbReference>
<gene>
    <name evidence="1" type="ORF">H8S57_08555</name>
</gene>
<dbReference type="RefSeq" id="WP_186907665.1">
    <property type="nucleotide sequence ID" value="NZ_JACOPP010000009.1"/>
</dbReference>
<name>A0A8J6JEI9_9FIRM</name>
<organism evidence="1 2">
    <name type="scientific">Lawsonibacter hominis</name>
    <dbReference type="NCBI Taxonomy" id="2763053"/>
    <lineage>
        <taxon>Bacteria</taxon>
        <taxon>Bacillati</taxon>
        <taxon>Bacillota</taxon>
        <taxon>Clostridia</taxon>
        <taxon>Eubacteriales</taxon>
        <taxon>Oscillospiraceae</taxon>
        <taxon>Lawsonibacter</taxon>
    </lineage>
</organism>
<dbReference type="Proteomes" id="UP000661435">
    <property type="component" value="Unassembled WGS sequence"/>
</dbReference>